<dbReference type="GO" id="GO:0003677">
    <property type="term" value="F:DNA binding"/>
    <property type="evidence" value="ECO:0007669"/>
    <property type="project" value="UniProtKB-KW"/>
</dbReference>
<evidence type="ECO:0000313" key="16">
    <source>
        <dbReference type="EMBL" id="KNE69268.1"/>
    </source>
</evidence>
<evidence type="ECO:0000256" key="6">
    <source>
        <dbReference type="ARBA" id="ARBA00022840"/>
    </source>
</evidence>
<dbReference type="OrthoDB" id="10261556at2759"/>
<evidence type="ECO:0000259" key="14">
    <source>
        <dbReference type="PROSITE" id="PS51192"/>
    </source>
</evidence>
<dbReference type="FunFam" id="3.40.50.300:FF:000296">
    <property type="entry name" value="ATP-dependent DNA helicase RecQ"/>
    <property type="match status" value="1"/>
</dbReference>
<name>A0A0L0T335_ALLM3</name>
<dbReference type="InterPro" id="IPR027417">
    <property type="entry name" value="P-loop_NTPase"/>
</dbReference>
<comment type="catalytic activity">
    <reaction evidence="10 11">
        <text>Couples ATP hydrolysis with the unwinding of duplex DNA by translocating in the 3'-5' direction.</text>
        <dbReference type="EC" id="5.6.2.4"/>
    </reaction>
</comment>
<dbReference type="PANTHER" id="PTHR13710:SF153">
    <property type="entry name" value="RECQ-LIKE DNA HELICASE BLM"/>
    <property type="match status" value="1"/>
</dbReference>
<protein>
    <recommendedName>
        <fullName evidence="11">ATP-dependent DNA helicase</fullName>
        <ecNumber evidence="11">5.6.2.4</ecNumber>
    </recommendedName>
</protein>
<dbReference type="OMA" id="HEYAPAT"/>
<comment type="subcellular location">
    <subcellularLocation>
        <location evidence="1 11">Nucleus</location>
    </subcellularLocation>
</comment>
<dbReference type="CDD" id="cd18794">
    <property type="entry name" value="SF2_C_RecQ"/>
    <property type="match status" value="1"/>
</dbReference>
<dbReference type="SMART" id="SM00490">
    <property type="entry name" value="HELICc"/>
    <property type="match status" value="1"/>
</dbReference>
<evidence type="ECO:0000256" key="1">
    <source>
        <dbReference type="ARBA" id="ARBA00004123"/>
    </source>
</evidence>
<dbReference type="Proteomes" id="UP000054350">
    <property type="component" value="Unassembled WGS sequence"/>
</dbReference>
<evidence type="ECO:0000256" key="5">
    <source>
        <dbReference type="ARBA" id="ARBA00022806"/>
    </source>
</evidence>
<keyword evidence="17" id="KW-1185">Reference proteome</keyword>
<organism evidence="16 17">
    <name type="scientific">Allomyces macrogynus (strain ATCC 38327)</name>
    <name type="common">Allomyces javanicus var. macrogynus</name>
    <dbReference type="NCBI Taxonomy" id="578462"/>
    <lineage>
        <taxon>Eukaryota</taxon>
        <taxon>Fungi</taxon>
        <taxon>Fungi incertae sedis</taxon>
        <taxon>Blastocladiomycota</taxon>
        <taxon>Blastocladiomycetes</taxon>
        <taxon>Blastocladiales</taxon>
        <taxon>Blastocladiaceae</taxon>
        <taxon>Allomyces</taxon>
    </lineage>
</organism>
<dbReference type="PROSITE" id="PS50967">
    <property type="entry name" value="HRDC"/>
    <property type="match status" value="1"/>
</dbReference>
<dbReference type="InterPro" id="IPR004589">
    <property type="entry name" value="DNA_helicase_ATP-dep_RecQ"/>
</dbReference>
<sequence>MGVGGAGYFPPQENFDDLADLSMSMFNDDWNLDSDPDLDALEEMAASGSGSARAGTSTPASLPPPPEPGAVEHAVALSQQMVDPPVSSPIVPYFPPPPQQQQYLKYQQQQYQAPPPPAQQQYQQQYQQQQQQQQQRPRVYSHPDEAISYPWTEDVQNALTSVFKLKSFRSHQLAAINATLQGKDCFVLMPTGGGKSLCYQLPATLQTGTTRGVTVVVTPLLSLMQDQVQALLDKGIAAAALFGDQDRANRTRILQYLRTSPPRVNLLYVTPESLSRSGEIMGILRTLHRSGFLARFVVDEAHCLSQWGHDFRPDYKELGRLRNDYPQVPLMALTATANDKVKQDIVHTLGMQGCVQFRQSFNRPNLIYYVLDKKKSLINDIAQFINTRFPKQCGIIYCLSKKNCEDVAGDLKKSHKINAHHYHAGLSKKDRERIQSDWKQGKYDVIVATVAFGMGIDKADVRFVVHHALPHSLEGYYQETGRAGRDGLESHCVLYYTFGDKARIDSLIDKGEGTWEQKDNQRANLRQVVQYCENKHDCRRQQVLAYFGEKFTAAQCRQTCDNCIRAGGRPPPTSVDVTEHARVVIDLVSQIDRDKVTILQLMDVFRGSKSKVIQSRGHDELRGYGYGAKVWKVRGESDRLIRQLVCEDILTEYAETNSKGFTSSYVRQGRAAPEVLAGRKKVFMQVESESPVKTAAKRTRTMQTAAETTNDKPPTPTTARKRARKTEPEATTTAESDDDMFISSISETPRRRTSFAQRGPVILSDDDGDDIESFEAAATAAPPPSSSSSRKKARTTADLAAPSKRSGGLTRVASRTLVPPFATASASAVTVHEYAPATTTIATASVVVAPPPMRAAAPPPLPAAQEHDLDIVSDCYGELQSVRADMLAKGLASVPETIFTNQVLQALARKLPSNIVEFCAVPGVTDEKYNAFGPKFLEVTKKYAQKSVEANGVMTAGAVRGARSGYF</sequence>
<feature type="compositionally biased region" description="Low complexity" evidence="12">
    <location>
        <begin position="119"/>
        <end position="135"/>
    </location>
</feature>
<dbReference type="GO" id="GO:0009378">
    <property type="term" value="F:four-way junction helicase activity"/>
    <property type="evidence" value="ECO:0007669"/>
    <property type="project" value="TreeGrafter"/>
</dbReference>
<dbReference type="Pfam" id="PF00270">
    <property type="entry name" value="DEAD"/>
    <property type="match status" value="1"/>
</dbReference>
<dbReference type="Gene3D" id="3.40.50.300">
    <property type="entry name" value="P-loop containing nucleotide triphosphate hydrolases"/>
    <property type="match status" value="2"/>
</dbReference>
<evidence type="ECO:0000256" key="9">
    <source>
        <dbReference type="ARBA" id="ARBA00023242"/>
    </source>
</evidence>
<dbReference type="GO" id="GO:0006260">
    <property type="term" value="P:DNA replication"/>
    <property type="evidence" value="ECO:0007669"/>
    <property type="project" value="InterPro"/>
</dbReference>
<dbReference type="InterPro" id="IPR032284">
    <property type="entry name" value="RecQ_Zn-bd"/>
</dbReference>
<dbReference type="STRING" id="578462.A0A0L0T335"/>
<dbReference type="GO" id="GO:0000724">
    <property type="term" value="P:double-strand break repair via homologous recombination"/>
    <property type="evidence" value="ECO:0007669"/>
    <property type="project" value="TreeGrafter"/>
</dbReference>
<keyword evidence="4 11" id="KW-0378">Hydrolase</keyword>
<reference evidence="16 17" key="1">
    <citation type="submission" date="2009-11" db="EMBL/GenBank/DDBJ databases">
        <title>Annotation of Allomyces macrogynus ATCC 38327.</title>
        <authorList>
            <consortium name="The Broad Institute Genome Sequencing Platform"/>
            <person name="Russ C."/>
            <person name="Cuomo C."/>
            <person name="Burger G."/>
            <person name="Gray M.W."/>
            <person name="Holland P.W.H."/>
            <person name="King N."/>
            <person name="Lang F.B.F."/>
            <person name="Roger A.J."/>
            <person name="Ruiz-Trillo I."/>
            <person name="Young S.K."/>
            <person name="Zeng Q."/>
            <person name="Gargeya S."/>
            <person name="Fitzgerald M."/>
            <person name="Haas B."/>
            <person name="Abouelleil A."/>
            <person name="Alvarado L."/>
            <person name="Arachchi H.M."/>
            <person name="Berlin A."/>
            <person name="Chapman S.B."/>
            <person name="Gearin G."/>
            <person name="Goldberg J."/>
            <person name="Griggs A."/>
            <person name="Gujja S."/>
            <person name="Hansen M."/>
            <person name="Heiman D."/>
            <person name="Howarth C."/>
            <person name="Larimer J."/>
            <person name="Lui A."/>
            <person name="MacDonald P.J.P."/>
            <person name="McCowen C."/>
            <person name="Montmayeur A."/>
            <person name="Murphy C."/>
            <person name="Neiman D."/>
            <person name="Pearson M."/>
            <person name="Priest M."/>
            <person name="Roberts A."/>
            <person name="Saif S."/>
            <person name="Shea T."/>
            <person name="Sisk P."/>
            <person name="Stolte C."/>
            <person name="Sykes S."/>
            <person name="Wortman J."/>
            <person name="Nusbaum C."/>
            <person name="Birren B."/>
        </authorList>
    </citation>
    <scope>NUCLEOTIDE SEQUENCE [LARGE SCALE GENOMIC DNA]</scope>
    <source>
        <strain evidence="16 17">ATCC 38327</strain>
    </source>
</reference>
<keyword evidence="8" id="KW-0413">Isomerase</keyword>
<evidence type="ECO:0000259" key="13">
    <source>
        <dbReference type="PROSITE" id="PS50967"/>
    </source>
</evidence>
<dbReference type="EMBL" id="GG745360">
    <property type="protein sequence ID" value="KNE69268.1"/>
    <property type="molecule type" value="Genomic_DNA"/>
</dbReference>
<dbReference type="Pfam" id="PF09382">
    <property type="entry name" value="RQC"/>
    <property type="match status" value="1"/>
</dbReference>
<evidence type="ECO:0000256" key="2">
    <source>
        <dbReference type="ARBA" id="ARBA00005446"/>
    </source>
</evidence>
<feature type="region of interest" description="Disordered" evidence="12">
    <location>
        <begin position="42"/>
        <end position="70"/>
    </location>
</feature>
<keyword evidence="7" id="KW-0238">DNA-binding</keyword>
<proteinExistence type="inferred from homology"/>
<dbReference type="SMART" id="SM00956">
    <property type="entry name" value="RQC"/>
    <property type="match status" value="1"/>
</dbReference>
<dbReference type="Gene3D" id="1.10.10.10">
    <property type="entry name" value="Winged helix-like DNA-binding domain superfamily/Winged helix DNA-binding domain"/>
    <property type="match status" value="1"/>
</dbReference>
<dbReference type="SMART" id="SM00487">
    <property type="entry name" value="DEXDc"/>
    <property type="match status" value="1"/>
</dbReference>
<dbReference type="Gene3D" id="1.10.150.80">
    <property type="entry name" value="HRDC domain"/>
    <property type="match status" value="1"/>
</dbReference>
<evidence type="ECO:0000259" key="15">
    <source>
        <dbReference type="PROSITE" id="PS51194"/>
    </source>
</evidence>
<dbReference type="Pfam" id="PF00570">
    <property type="entry name" value="HRDC"/>
    <property type="match status" value="1"/>
</dbReference>
<dbReference type="CDD" id="cd17920">
    <property type="entry name" value="DEXHc_RecQ"/>
    <property type="match status" value="1"/>
</dbReference>
<dbReference type="InterPro" id="IPR010997">
    <property type="entry name" value="HRDC-like_sf"/>
</dbReference>
<dbReference type="PROSITE" id="PS51192">
    <property type="entry name" value="HELICASE_ATP_BIND_1"/>
    <property type="match status" value="1"/>
</dbReference>
<dbReference type="InterPro" id="IPR036388">
    <property type="entry name" value="WH-like_DNA-bd_sf"/>
</dbReference>
<feature type="domain" description="Helicase ATP-binding" evidence="14">
    <location>
        <begin position="176"/>
        <end position="355"/>
    </location>
</feature>
<evidence type="ECO:0000256" key="10">
    <source>
        <dbReference type="ARBA" id="ARBA00034617"/>
    </source>
</evidence>
<dbReference type="InterPro" id="IPR002464">
    <property type="entry name" value="DNA/RNA_helicase_DEAH_CS"/>
</dbReference>
<accession>A0A0L0T335</accession>
<dbReference type="NCBIfam" id="TIGR00614">
    <property type="entry name" value="recQ_fam"/>
    <property type="match status" value="1"/>
</dbReference>
<dbReference type="InterPro" id="IPR044876">
    <property type="entry name" value="HRDC_dom_sf"/>
</dbReference>
<dbReference type="Pfam" id="PF00271">
    <property type="entry name" value="Helicase_C"/>
    <property type="match status" value="1"/>
</dbReference>
<keyword evidence="6 11" id="KW-0067">ATP-binding</keyword>
<dbReference type="GO" id="GO:0005737">
    <property type="term" value="C:cytoplasm"/>
    <property type="evidence" value="ECO:0007669"/>
    <property type="project" value="TreeGrafter"/>
</dbReference>
<feature type="domain" description="Helicase C-terminal" evidence="15">
    <location>
        <begin position="380"/>
        <end position="526"/>
    </location>
</feature>
<evidence type="ECO:0000256" key="4">
    <source>
        <dbReference type="ARBA" id="ARBA00022801"/>
    </source>
</evidence>
<dbReference type="SUPFAM" id="SSF52540">
    <property type="entry name" value="P-loop containing nucleoside triphosphate hydrolases"/>
    <property type="match status" value="2"/>
</dbReference>
<dbReference type="GO" id="GO:0043138">
    <property type="term" value="F:3'-5' DNA helicase activity"/>
    <property type="evidence" value="ECO:0007669"/>
    <property type="project" value="UniProtKB-EC"/>
</dbReference>
<evidence type="ECO:0000313" key="17">
    <source>
        <dbReference type="Proteomes" id="UP000054350"/>
    </source>
</evidence>
<feature type="compositionally biased region" description="Acidic residues" evidence="12">
    <location>
        <begin position="764"/>
        <end position="773"/>
    </location>
</feature>
<dbReference type="FunFam" id="3.40.50.300:FF:001975">
    <property type="entry name" value="ATP-dependent DNA helicase"/>
    <property type="match status" value="1"/>
</dbReference>
<dbReference type="GO" id="GO:0016887">
    <property type="term" value="F:ATP hydrolysis activity"/>
    <property type="evidence" value="ECO:0007669"/>
    <property type="project" value="RHEA"/>
</dbReference>
<dbReference type="Pfam" id="PF16124">
    <property type="entry name" value="RecQ_Zn_bind"/>
    <property type="match status" value="1"/>
</dbReference>
<keyword evidence="5 11" id="KW-0347">Helicase</keyword>
<feature type="compositionally biased region" description="Low complexity" evidence="12">
    <location>
        <begin position="100"/>
        <end position="112"/>
    </location>
</feature>
<feature type="compositionally biased region" description="Low complexity" evidence="12">
    <location>
        <begin position="45"/>
        <end position="60"/>
    </location>
</feature>
<dbReference type="InterPro" id="IPR011545">
    <property type="entry name" value="DEAD/DEAH_box_helicase_dom"/>
</dbReference>
<dbReference type="VEuPathDB" id="FungiDB:AMAG_13650"/>
<comment type="catalytic activity">
    <reaction evidence="11">
        <text>ATP + H2O = ADP + phosphate + H(+)</text>
        <dbReference type="Rhea" id="RHEA:13065"/>
        <dbReference type="ChEBI" id="CHEBI:15377"/>
        <dbReference type="ChEBI" id="CHEBI:15378"/>
        <dbReference type="ChEBI" id="CHEBI:30616"/>
        <dbReference type="ChEBI" id="CHEBI:43474"/>
        <dbReference type="ChEBI" id="CHEBI:456216"/>
    </reaction>
</comment>
<dbReference type="GO" id="GO:0005524">
    <property type="term" value="F:ATP binding"/>
    <property type="evidence" value="ECO:0007669"/>
    <property type="project" value="UniProtKB-KW"/>
</dbReference>
<keyword evidence="9 11" id="KW-0539">Nucleus</keyword>
<dbReference type="AlphaFoldDB" id="A0A0L0T335"/>
<comment type="similarity">
    <text evidence="2 11">Belongs to the helicase family. RecQ subfamily.</text>
</comment>
<dbReference type="GO" id="GO:0005694">
    <property type="term" value="C:chromosome"/>
    <property type="evidence" value="ECO:0007669"/>
    <property type="project" value="TreeGrafter"/>
</dbReference>
<dbReference type="InterPro" id="IPR014001">
    <property type="entry name" value="Helicase_ATP-bd"/>
</dbReference>
<evidence type="ECO:0000256" key="7">
    <source>
        <dbReference type="ARBA" id="ARBA00023125"/>
    </source>
</evidence>
<dbReference type="GO" id="GO:0005634">
    <property type="term" value="C:nucleus"/>
    <property type="evidence" value="ECO:0007669"/>
    <property type="project" value="UniProtKB-SubCell"/>
</dbReference>
<feature type="region of interest" description="Disordered" evidence="12">
    <location>
        <begin position="87"/>
        <end position="141"/>
    </location>
</feature>
<evidence type="ECO:0000256" key="11">
    <source>
        <dbReference type="RuleBase" id="RU364117"/>
    </source>
</evidence>
<evidence type="ECO:0000256" key="12">
    <source>
        <dbReference type="SAM" id="MobiDB-lite"/>
    </source>
</evidence>
<dbReference type="EC" id="5.6.2.4" evidence="11"/>
<dbReference type="SUPFAM" id="SSF47819">
    <property type="entry name" value="HRDC-like"/>
    <property type="match status" value="1"/>
</dbReference>
<dbReference type="eggNOG" id="KOG0351">
    <property type="taxonomic scope" value="Eukaryota"/>
</dbReference>
<dbReference type="InterPro" id="IPR002121">
    <property type="entry name" value="HRDC_dom"/>
</dbReference>
<reference evidence="17" key="2">
    <citation type="submission" date="2009-11" db="EMBL/GenBank/DDBJ databases">
        <title>The Genome Sequence of Allomyces macrogynus strain ATCC 38327.</title>
        <authorList>
            <consortium name="The Broad Institute Genome Sequencing Platform"/>
            <person name="Russ C."/>
            <person name="Cuomo C."/>
            <person name="Shea T."/>
            <person name="Young S.K."/>
            <person name="Zeng Q."/>
            <person name="Koehrsen M."/>
            <person name="Haas B."/>
            <person name="Borodovsky M."/>
            <person name="Guigo R."/>
            <person name="Alvarado L."/>
            <person name="Berlin A."/>
            <person name="Borenstein D."/>
            <person name="Chen Z."/>
            <person name="Engels R."/>
            <person name="Freedman E."/>
            <person name="Gellesch M."/>
            <person name="Goldberg J."/>
            <person name="Griggs A."/>
            <person name="Gujja S."/>
            <person name="Heiman D."/>
            <person name="Hepburn T."/>
            <person name="Howarth C."/>
            <person name="Jen D."/>
            <person name="Larson L."/>
            <person name="Lewis B."/>
            <person name="Mehta T."/>
            <person name="Park D."/>
            <person name="Pearson M."/>
            <person name="Roberts A."/>
            <person name="Saif S."/>
            <person name="Shenoy N."/>
            <person name="Sisk P."/>
            <person name="Stolte C."/>
            <person name="Sykes S."/>
            <person name="Walk T."/>
            <person name="White J."/>
            <person name="Yandava C."/>
            <person name="Burger G."/>
            <person name="Gray M.W."/>
            <person name="Holland P.W.H."/>
            <person name="King N."/>
            <person name="Lang F.B.F."/>
            <person name="Roger A.J."/>
            <person name="Ruiz-Trillo I."/>
            <person name="Lander E."/>
            <person name="Nusbaum C."/>
        </authorList>
    </citation>
    <scope>NUCLEOTIDE SEQUENCE [LARGE SCALE GENOMIC DNA]</scope>
    <source>
        <strain evidence="17">ATCC 38327</strain>
    </source>
</reference>
<feature type="domain" description="HRDC" evidence="13">
    <location>
        <begin position="869"/>
        <end position="950"/>
    </location>
</feature>
<dbReference type="PROSITE" id="PS00690">
    <property type="entry name" value="DEAH_ATP_HELICASE"/>
    <property type="match status" value="1"/>
</dbReference>
<feature type="region of interest" description="Disordered" evidence="12">
    <location>
        <begin position="689"/>
        <end position="808"/>
    </location>
</feature>
<dbReference type="PANTHER" id="PTHR13710">
    <property type="entry name" value="DNA HELICASE RECQ FAMILY MEMBER"/>
    <property type="match status" value="1"/>
</dbReference>
<dbReference type="InterPro" id="IPR018982">
    <property type="entry name" value="RQC_domain"/>
</dbReference>
<dbReference type="SMART" id="SM00341">
    <property type="entry name" value="HRDC"/>
    <property type="match status" value="1"/>
</dbReference>
<keyword evidence="3 11" id="KW-0547">Nucleotide-binding</keyword>
<dbReference type="PROSITE" id="PS51194">
    <property type="entry name" value="HELICASE_CTER"/>
    <property type="match status" value="1"/>
</dbReference>
<evidence type="ECO:0000256" key="3">
    <source>
        <dbReference type="ARBA" id="ARBA00022741"/>
    </source>
</evidence>
<gene>
    <name evidence="16" type="ORF">AMAG_13650</name>
</gene>
<dbReference type="InterPro" id="IPR001650">
    <property type="entry name" value="Helicase_C-like"/>
</dbReference>
<evidence type="ECO:0000256" key="8">
    <source>
        <dbReference type="ARBA" id="ARBA00023235"/>
    </source>
</evidence>